<dbReference type="PANTHER" id="PTHR42999">
    <property type="entry name" value="ANTIBIOTIC RESISTANCE PROTEIN MCBG"/>
    <property type="match status" value="1"/>
</dbReference>
<dbReference type="Proteomes" id="UP001151081">
    <property type="component" value="Unassembled WGS sequence"/>
</dbReference>
<dbReference type="InterPro" id="IPR052949">
    <property type="entry name" value="PA_immunity-related"/>
</dbReference>
<dbReference type="RefSeq" id="WP_272425593.1">
    <property type="nucleotide sequence ID" value="NZ_JAGTJJ010000016.1"/>
</dbReference>
<accession>A0A9X4AV17</accession>
<feature type="region of interest" description="Disordered" evidence="1">
    <location>
        <begin position="179"/>
        <end position="206"/>
    </location>
</feature>
<dbReference type="PANTHER" id="PTHR42999:SF1">
    <property type="entry name" value="PENTAPEPTIDE REPEAT-CONTAINING PROTEIN"/>
    <property type="match status" value="1"/>
</dbReference>
<sequence length="206" mass="23184">MPERSDPDDVGLTLDPARIDDSPSRIQVKGMRFSHFPVGNETLVGARFEDCRFLKMKFSAANMNNVELLGCTIVETAMNFVALGLATIRRSTFTRCNLVEVGFHRATVEDTRFESTQMTLGRFVNSTFREVDGRGCWMNRALFREATFEDCDFRGVDLRDGRFEGATFVRCDLRGAKISPKPGSQPRWRFEECQSDGPLPPAVGDP</sequence>
<evidence type="ECO:0000313" key="2">
    <source>
        <dbReference type="EMBL" id="MDC3983842.1"/>
    </source>
</evidence>
<evidence type="ECO:0000313" key="3">
    <source>
        <dbReference type="Proteomes" id="UP001151081"/>
    </source>
</evidence>
<organism evidence="2 3">
    <name type="scientific">Polyangium jinanense</name>
    <dbReference type="NCBI Taxonomy" id="2829994"/>
    <lineage>
        <taxon>Bacteria</taxon>
        <taxon>Pseudomonadati</taxon>
        <taxon>Myxococcota</taxon>
        <taxon>Polyangia</taxon>
        <taxon>Polyangiales</taxon>
        <taxon>Polyangiaceae</taxon>
        <taxon>Polyangium</taxon>
    </lineage>
</organism>
<evidence type="ECO:0000256" key="1">
    <source>
        <dbReference type="SAM" id="MobiDB-lite"/>
    </source>
</evidence>
<comment type="caution">
    <text evidence="2">The sequence shown here is derived from an EMBL/GenBank/DDBJ whole genome shotgun (WGS) entry which is preliminary data.</text>
</comment>
<dbReference type="Pfam" id="PF13599">
    <property type="entry name" value="Pentapeptide_4"/>
    <property type="match status" value="1"/>
</dbReference>
<reference evidence="2 3" key="1">
    <citation type="submission" date="2021-04" db="EMBL/GenBank/DDBJ databases">
        <title>Genome analysis of Polyangium sp.</title>
        <authorList>
            <person name="Li Y."/>
            <person name="Wang J."/>
        </authorList>
    </citation>
    <scope>NUCLEOTIDE SEQUENCE [LARGE SCALE GENOMIC DNA]</scope>
    <source>
        <strain evidence="2 3">SDU14</strain>
    </source>
</reference>
<protein>
    <submittedName>
        <fullName evidence="2">Pentapeptide repeat-containing protein</fullName>
    </submittedName>
</protein>
<gene>
    <name evidence="2" type="ORF">KEG57_25255</name>
</gene>
<keyword evidence="3" id="KW-1185">Reference proteome</keyword>
<dbReference type="SUPFAM" id="SSF141571">
    <property type="entry name" value="Pentapeptide repeat-like"/>
    <property type="match status" value="1"/>
</dbReference>
<name>A0A9X4AV17_9BACT</name>
<dbReference type="InterPro" id="IPR001646">
    <property type="entry name" value="5peptide_repeat"/>
</dbReference>
<dbReference type="AlphaFoldDB" id="A0A9X4AV17"/>
<proteinExistence type="predicted"/>
<dbReference type="Gene3D" id="2.160.20.80">
    <property type="entry name" value="E3 ubiquitin-protein ligase SopA"/>
    <property type="match status" value="1"/>
</dbReference>
<dbReference type="EMBL" id="JAGTJJ010000016">
    <property type="protein sequence ID" value="MDC3983842.1"/>
    <property type="molecule type" value="Genomic_DNA"/>
</dbReference>